<gene>
    <name evidence="2" type="ORF">SCF082_LOCUS44022</name>
</gene>
<proteinExistence type="predicted"/>
<feature type="region of interest" description="Disordered" evidence="1">
    <location>
        <begin position="30"/>
        <end position="58"/>
    </location>
</feature>
<dbReference type="Pfam" id="PF04749">
    <property type="entry name" value="PLAC8"/>
    <property type="match status" value="1"/>
</dbReference>
<organism evidence="2 3">
    <name type="scientific">Durusdinium trenchii</name>
    <dbReference type="NCBI Taxonomy" id="1381693"/>
    <lineage>
        <taxon>Eukaryota</taxon>
        <taxon>Sar</taxon>
        <taxon>Alveolata</taxon>
        <taxon>Dinophyceae</taxon>
        <taxon>Suessiales</taxon>
        <taxon>Symbiodiniaceae</taxon>
        <taxon>Durusdinium</taxon>
    </lineage>
</organism>
<keyword evidence="3" id="KW-1185">Reference proteome</keyword>
<accession>A0ABP0R371</accession>
<feature type="non-terminal residue" evidence="2">
    <location>
        <position position="1"/>
    </location>
</feature>
<name>A0ABP0R371_9DINO</name>
<reference evidence="2 3" key="1">
    <citation type="submission" date="2024-02" db="EMBL/GenBank/DDBJ databases">
        <authorList>
            <person name="Chen Y."/>
            <person name="Shah S."/>
            <person name="Dougan E. K."/>
            <person name="Thang M."/>
            <person name="Chan C."/>
        </authorList>
    </citation>
    <scope>NUCLEOTIDE SEQUENCE [LARGE SCALE GENOMIC DNA]</scope>
</reference>
<comment type="caution">
    <text evidence="2">The sequence shown here is derived from an EMBL/GenBank/DDBJ whole genome shotgun (WGS) entry which is preliminary data.</text>
</comment>
<evidence type="ECO:0000313" key="3">
    <source>
        <dbReference type="Proteomes" id="UP001642464"/>
    </source>
</evidence>
<evidence type="ECO:0000313" key="2">
    <source>
        <dbReference type="EMBL" id="CAK9093577.1"/>
    </source>
</evidence>
<evidence type="ECO:0000256" key="1">
    <source>
        <dbReference type="SAM" id="MobiDB-lite"/>
    </source>
</evidence>
<sequence length="207" mass="23456">GRWLESKGVTSWELISLNAQKQKAEAAAQNARAAGFTMPSPEEGKLKQPRQAEMSSNSTFFARRRTSKKQGVDGLCSPCEDPDLCVAYALCPFCRQADTWHTLGVPQWQTYWKVLAAYVLCPWCFPCLNFYGRYRIRQAFGIPLEPHRDCCVHCLCCCCCTPCAHLQEARLVDAPVLYYRCKHKLAFFHIREAQLKAEKAAAELAEL</sequence>
<dbReference type="EMBL" id="CAXAMM010040485">
    <property type="protein sequence ID" value="CAK9093577.1"/>
    <property type="molecule type" value="Genomic_DNA"/>
</dbReference>
<dbReference type="Proteomes" id="UP001642464">
    <property type="component" value="Unassembled WGS sequence"/>
</dbReference>
<protein>
    <submittedName>
        <fullName evidence="2">Uncharacterized protein</fullName>
    </submittedName>
</protein>
<dbReference type="InterPro" id="IPR006461">
    <property type="entry name" value="PLAC_motif_containing"/>
</dbReference>